<comment type="caution">
    <text evidence="1">The sequence shown here is derived from an EMBL/GenBank/DDBJ whole genome shotgun (WGS) entry which is preliminary data.</text>
</comment>
<name>A0A919YJH6_9BACL</name>
<dbReference type="EMBL" id="BORT01000063">
    <property type="protein sequence ID" value="GIO51644.1"/>
    <property type="molecule type" value="Genomic_DNA"/>
</dbReference>
<gene>
    <name evidence="1" type="ORF">J34TS1_64090</name>
</gene>
<dbReference type="Proteomes" id="UP000682811">
    <property type="component" value="Unassembled WGS sequence"/>
</dbReference>
<accession>A0A919YJH6</accession>
<reference evidence="1 2" key="1">
    <citation type="submission" date="2021-03" db="EMBL/GenBank/DDBJ databases">
        <title>Antimicrobial resistance genes in bacteria isolated from Japanese honey, and their potential for conferring macrolide and lincosamide resistance in the American foulbrood pathogen Paenibacillus larvae.</title>
        <authorList>
            <person name="Okamoto M."/>
            <person name="Kumagai M."/>
            <person name="Kanamori H."/>
            <person name="Takamatsu D."/>
        </authorList>
    </citation>
    <scope>NUCLEOTIDE SEQUENCE [LARGE SCALE GENOMIC DNA]</scope>
    <source>
        <strain evidence="1 2">J34TS1</strain>
    </source>
</reference>
<keyword evidence="2" id="KW-1185">Reference proteome</keyword>
<protein>
    <submittedName>
        <fullName evidence="1">Uncharacterized protein</fullName>
    </submittedName>
</protein>
<organism evidence="1 2">
    <name type="scientific">Paenibacillus azoreducens</name>
    <dbReference type="NCBI Taxonomy" id="116718"/>
    <lineage>
        <taxon>Bacteria</taxon>
        <taxon>Bacillati</taxon>
        <taxon>Bacillota</taxon>
        <taxon>Bacilli</taxon>
        <taxon>Bacillales</taxon>
        <taxon>Paenibacillaceae</taxon>
        <taxon>Paenibacillus</taxon>
    </lineage>
</organism>
<sequence>MGGRTIHYSTAYRVANSTQRVGVKIAGPAQEQCLNLTLSNFKACKRVYVARVSITLQTHQEALYEPVECLNRPFKQKEEESFFSSLKGRVEAMIAVI</sequence>
<dbReference type="AlphaFoldDB" id="A0A919YJH6"/>
<proteinExistence type="predicted"/>
<evidence type="ECO:0000313" key="1">
    <source>
        <dbReference type="EMBL" id="GIO51644.1"/>
    </source>
</evidence>
<evidence type="ECO:0000313" key="2">
    <source>
        <dbReference type="Proteomes" id="UP000682811"/>
    </source>
</evidence>